<feature type="transmembrane region" description="Helical" evidence="6">
    <location>
        <begin position="257"/>
        <end position="276"/>
    </location>
</feature>
<dbReference type="PANTHER" id="PTHR23510:SF3">
    <property type="entry name" value="MAJOR FACILITATOR SUPERFAMILY DOMAIN-CONTAINING PROTEIN 8"/>
    <property type="match status" value="1"/>
</dbReference>
<evidence type="ECO:0000313" key="9">
    <source>
        <dbReference type="Proteomes" id="UP000614350"/>
    </source>
</evidence>
<dbReference type="InterPro" id="IPR011701">
    <property type="entry name" value="MFS"/>
</dbReference>
<feature type="transmembrane region" description="Helical" evidence="6">
    <location>
        <begin position="34"/>
        <end position="57"/>
    </location>
</feature>
<dbReference type="PROSITE" id="PS50850">
    <property type="entry name" value="MFS"/>
    <property type="match status" value="1"/>
</dbReference>
<feature type="transmembrane region" description="Helical" evidence="6">
    <location>
        <begin position="395"/>
        <end position="416"/>
    </location>
</feature>
<keyword evidence="2" id="KW-0813">Transport</keyword>
<dbReference type="GO" id="GO:0012505">
    <property type="term" value="C:endomembrane system"/>
    <property type="evidence" value="ECO:0007669"/>
    <property type="project" value="UniProtKB-SubCell"/>
</dbReference>
<organism evidence="8 9">
    <name type="scientific">Vespula vulgaris</name>
    <name type="common">Yellow jacket</name>
    <name type="synonym">Wasp</name>
    <dbReference type="NCBI Taxonomy" id="7454"/>
    <lineage>
        <taxon>Eukaryota</taxon>
        <taxon>Metazoa</taxon>
        <taxon>Ecdysozoa</taxon>
        <taxon>Arthropoda</taxon>
        <taxon>Hexapoda</taxon>
        <taxon>Insecta</taxon>
        <taxon>Pterygota</taxon>
        <taxon>Neoptera</taxon>
        <taxon>Endopterygota</taxon>
        <taxon>Hymenoptera</taxon>
        <taxon>Apocrita</taxon>
        <taxon>Aculeata</taxon>
        <taxon>Vespoidea</taxon>
        <taxon>Vespidae</taxon>
        <taxon>Vespinae</taxon>
        <taxon>Vespula</taxon>
    </lineage>
</organism>
<dbReference type="Proteomes" id="UP000614350">
    <property type="component" value="Unassembled WGS sequence"/>
</dbReference>
<dbReference type="SUPFAM" id="SSF103473">
    <property type="entry name" value="MFS general substrate transporter"/>
    <property type="match status" value="1"/>
</dbReference>
<name>A0A834NA88_VESVU</name>
<evidence type="ECO:0000256" key="5">
    <source>
        <dbReference type="ARBA" id="ARBA00023136"/>
    </source>
</evidence>
<feature type="transmembrane region" description="Helical" evidence="6">
    <location>
        <begin position="100"/>
        <end position="119"/>
    </location>
</feature>
<sequence>MDRLRKIFAKKQSAYINDDLETFKEKGERWKSIYIIYFTMFLMSLGFSIVLTGVWPYLDKLDRTAGKEYMGYVVAANPLGQMLFSPLVGWWGNKRGSVRLPLLITLLLFICASAMYSILEILPGDRKALMASARFLVGVSSANVAVARSYLSAATKLSERTQAVSMITLAQVLGFVVGPGLQAAVTPLGDKTIYFLSLPFNMYTMTGWINVVMGIINFILFLPWSFKEHTIAIREAMRNGGKATEEEAWKAIKSDYLAAWTLICAFFVLVFNFVLLETLGTPLTMDQFGWSKTESLYYLGLLMSIGGVIACITFVMIGPICKRFAERKVMVWGGFLFMFIGRLFCIPWGPDPPKIADLGSFNNITANENGSEILGCQSTQEWCKYTPQLTVIQFIIGYSFTSVGYPIGVTLIQTIFSKVLGPRPQGVWMGLMTGAGCASRVLGPVFVSMIYTRFGTYHTFGITGVMLLASMVWLQIVNRRLVPPTIIKRNNIGEEQKQDTAIPLVHTKSHIEEINETHKSDTKINYDKKIRNKLKLEALIASTNILLALYYEHKSKQSS</sequence>
<dbReference type="GO" id="GO:0022857">
    <property type="term" value="F:transmembrane transporter activity"/>
    <property type="evidence" value="ECO:0007669"/>
    <property type="project" value="InterPro"/>
</dbReference>
<comment type="subcellular location">
    <subcellularLocation>
        <location evidence="1">Endomembrane system</location>
        <topology evidence="1">Multi-pass membrane protein</topology>
    </subcellularLocation>
</comment>
<protein>
    <recommendedName>
        <fullName evidence="7">Major facilitator superfamily (MFS) profile domain-containing protein</fullName>
    </recommendedName>
</protein>
<dbReference type="PANTHER" id="PTHR23510">
    <property type="entry name" value="INNER MEMBRANE TRANSPORT PROTEIN YAJR"/>
    <property type="match status" value="1"/>
</dbReference>
<dbReference type="Pfam" id="PF07690">
    <property type="entry name" value="MFS_1"/>
    <property type="match status" value="2"/>
</dbReference>
<dbReference type="AlphaFoldDB" id="A0A834NA88"/>
<dbReference type="CDD" id="cd17326">
    <property type="entry name" value="MFS_MFSD8"/>
    <property type="match status" value="1"/>
</dbReference>
<feature type="transmembrane region" description="Helical" evidence="6">
    <location>
        <begin position="163"/>
        <end position="185"/>
    </location>
</feature>
<evidence type="ECO:0000256" key="3">
    <source>
        <dbReference type="ARBA" id="ARBA00022692"/>
    </source>
</evidence>
<dbReference type="GO" id="GO:0005765">
    <property type="term" value="C:lysosomal membrane"/>
    <property type="evidence" value="ECO:0007669"/>
    <property type="project" value="TreeGrafter"/>
</dbReference>
<feature type="transmembrane region" description="Helical" evidence="6">
    <location>
        <begin position="205"/>
        <end position="224"/>
    </location>
</feature>
<dbReference type="InterPro" id="IPR051068">
    <property type="entry name" value="MFS_Domain-Containing_Protein"/>
</dbReference>
<feature type="domain" description="Major facilitator superfamily (MFS) profile" evidence="7">
    <location>
        <begin position="32"/>
        <end position="482"/>
    </location>
</feature>
<comment type="caution">
    <text evidence="8">The sequence shown here is derived from an EMBL/GenBank/DDBJ whole genome shotgun (WGS) entry which is preliminary data.</text>
</comment>
<dbReference type="InterPro" id="IPR020846">
    <property type="entry name" value="MFS_dom"/>
</dbReference>
<dbReference type="EMBL" id="JACSEA010000005">
    <property type="protein sequence ID" value="KAF7400729.1"/>
    <property type="molecule type" value="Genomic_DNA"/>
</dbReference>
<keyword evidence="9" id="KW-1185">Reference proteome</keyword>
<reference evidence="8" key="1">
    <citation type="journal article" date="2020" name="G3 (Bethesda)">
        <title>High-Quality Assemblies for Three Invasive Social Wasps from the &lt;i&gt;Vespula&lt;/i&gt; Genus.</title>
        <authorList>
            <person name="Harrop T.W.R."/>
            <person name="Guhlin J."/>
            <person name="McLaughlin G.M."/>
            <person name="Permina E."/>
            <person name="Stockwell P."/>
            <person name="Gilligan J."/>
            <person name="Le Lec M.F."/>
            <person name="Gruber M.A.M."/>
            <person name="Quinn O."/>
            <person name="Lovegrove M."/>
            <person name="Duncan E.J."/>
            <person name="Remnant E.J."/>
            <person name="Van Eeckhoven J."/>
            <person name="Graham B."/>
            <person name="Knapp R.A."/>
            <person name="Langford K.W."/>
            <person name="Kronenberg Z."/>
            <person name="Press M.O."/>
            <person name="Eacker S.M."/>
            <person name="Wilson-Rankin E.E."/>
            <person name="Purcell J."/>
            <person name="Lester P.J."/>
            <person name="Dearden P.K."/>
        </authorList>
    </citation>
    <scope>NUCLEOTIDE SEQUENCE</scope>
    <source>
        <strain evidence="8">Marl-1</strain>
    </source>
</reference>
<dbReference type="InterPro" id="IPR036259">
    <property type="entry name" value="MFS_trans_sf"/>
</dbReference>
<evidence type="ECO:0000256" key="1">
    <source>
        <dbReference type="ARBA" id="ARBA00004127"/>
    </source>
</evidence>
<keyword evidence="4 6" id="KW-1133">Transmembrane helix</keyword>
<gene>
    <name evidence="8" type="ORF">HZH66_005913</name>
</gene>
<evidence type="ECO:0000256" key="2">
    <source>
        <dbReference type="ARBA" id="ARBA00022448"/>
    </source>
</evidence>
<proteinExistence type="predicted"/>
<keyword evidence="3 6" id="KW-0812">Transmembrane</keyword>
<evidence type="ECO:0000313" key="8">
    <source>
        <dbReference type="EMBL" id="KAF7400729.1"/>
    </source>
</evidence>
<evidence type="ECO:0000259" key="7">
    <source>
        <dbReference type="PROSITE" id="PS50850"/>
    </source>
</evidence>
<dbReference type="Gene3D" id="1.20.1250.20">
    <property type="entry name" value="MFS general substrate transporter like domains"/>
    <property type="match status" value="1"/>
</dbReference>
<feature type="transmembrane region" description="Helical" evidence="6">
    <location>
        <begin position="69"/>
        <end position="88"/>
    </location>
</feature>
<evidence type="ECO:0000256" key="4">
    <source>
        <dbReference type="ARBA" id="ARBA00022989"/>
    </source>
</evidence>
<feature type="transmembrane region" description="Helical" evidence="6">
    <location>
        <begin position="296"/>
        <end position="317"/>
    </location>
</feature>
<feature type="transmembrane region" description="Helical" evidence="6">
    <location>
        <begin position="131"/>
        <end position="151"/>
    </location>
</feature>
<accession>A0A834NA88</accession>
<keyword evidence="5 6" id="KW-0472">Membrane</keyword>
<feature type="transmembrane region" description="Helical" evidence="6">
    <location>
        <begin position="428"/>
        <end position="451"/>
    </location>
</feature>
<feature type="transmembrane region" description="Helical" evidence="6">
    <location>
        <begin position="457"/>
        <end position="477"/>
    </location>
</feature>
<evidence type="ECO:0000256" key="6">
    <source>
        <dbReference type="SAM" id="Phobius"/>
    </source>
</evidence>